<evidence type="ECO:0000313" key="2">
    <source>
        <dbReference type="EMBL" id="QJC56171.1"/>
    </source>
</evidence>
<keyword evidence="3" id="KW-1185">Reference proteome</keyword>
<protein>
    <recommendedName>
        <fullName evidence="4">TIGR03643 family protein</fullName>
    </recommendedName>
</protein>
<name>A0A6H2H8G6_9BURK</name>
<gene>
    <name evidence="2" type="ORF">HC248_01457</name>
</gene>
<dbReference type="KEGG" id="pvac:HC248_01457"/>
<dbReference type="Proteomes" id="UP000502041">
    <property type="component" value="Chromosome"/>
</dbReference>
<reference evidence="2 3" key="1">
    <citation type="submission" date="2020-04" db="EMBL/GenBank/DDBJ databases">
        <title>Complete genome of a Psychrophilic, Marine, Gas Vacuolate Bacterium Polaromonas vacuolata KCTC 22033T.</title>
        <authorList>
            <person name="Hwang K."/>
            <person name="Kim K.M."/>
        </authorList>
    </citation>
    <scope>NUCLEOTIDE SEQUENCE [LARGE SCALE GENOMIC DNA]</scope>
    <source>
        <strain evidence="2 3">KCTC 22033</strain>
    </source>
</reference>
<dbReference type="AlphaFoldDB" id="A0A6H2H8G6"/>
<proteinExistence type="predicted"/>
<feature type="region of interest" description="Disordered" evidence="1">
    <location>
        <begin position="60"/>
        <end position="82"/>
    </location>
</feature>
<dbReference type="EMBL" id="CP051461">
    <property type="protein sequence ID" value="QJC56171.1"/>
    <property type="molecule type" value="Genomic_DNA"/>
</dbReference>
<dbReference type="NCBIfam" id="TIGR03643">
    <property type="entry name" value="TIGR03643 family protein"/>
    <property type="match status" value="1"/>
</dbReference>
<evidence type="ECO:0000313" key="3">
    <source>
        <dbReference type="Proteomes" id="UP000502041"/>
    </source>
</evidence>
<evidence type="ECO:0000256" key="1">
    <source>
        <dbReference type="SAM" id="MobiDB-lite"/>
    </source>
</evidence>
<dbReference type="Pfam" id="PF10985">
    <property type="entry name" value="DUF2805"/>
    <property type="match status" value="1"/>
</dbReference>
<dbReference type="RefSeq" id="WP_168921917.1">
    <property type="nucleotide sequence ID" value="NZ_CP051461.1"/>
</dbReference>
<accession>A0A6H2H8G6</accession>
<organism evidence="2 3">
    <name type="scientific">Polaromonas vacuolata</name>
    <dbReference type="NCBI Taxonomy" id="37448"/>
    <lineage>
        <taxon>Bacteria</taxon>
        <taxon>Pseudomonadati</taxon>
        <taxon>Pseudomonadota</taxon>
        <taxon>Betaproteobacteria</taxon>
        <taxon>Burkholderiales</taxon>
        <taxon>Comamonadaceae</taxon>
        <taxon>Polaromonas</taxon>
    </lineage>
</organism>
<evidence type="ECO:0008006" key="4">
    <source>
        <dbReference type="Google" id="ProtNLM"/>
    </source>
</evidence>
<dbReference type="InterPro" id="IPR019882">
    <property type="entry name" value="CHP03643"/>
</dbReference>
<sequence>MTFTDADISRIVEMAWEDRTSFEAIQAQFGLNESGVVKLMRSHMKASSFRMWRKRMAGRVTKHSALRSTEVDRHRASHTRQA</sequence>